<name>A0A1A9Z8Q1_GLOPL</name>
<accession>A0A1A9Z8Q1</accession>
<dbReference type="VEuPathDB" id="VectorBase:GPAI007169"/>
<keyword evidence="2" id="KW-1185">Reference proteome</keyword>
<dbReference type="Proteomes" id="UP000092445">
    <property type="component" value="Unassembled WGS sequence"/>
</dbReference>
<reference evidence="2" key="1">
    <citation type="submission" date="2014-03" db="EMBL/GenBank/DDBJ databases">
        <authorList>
            <person name="Aksoy S."/>
            <person name="Warren W."/>
            <person name="Wilson R.K."/>
        </authorList>
    </citation>
    <scope>NUCLEOTIDE SEQUENCE [LARGE SCALE GENOMIC DNA]</scope>
    <source>
        <strain evidence="2">IAEA</strain>
    </source>
</reference>
<dbReference type="AlphaFoldDB" id="A0A1A9Z8Q1"/>
<organism evidence="1 2">
    <name type="scientific">Glossina pallidipes</name>
    <name type="common">Tsetse fly</name>
    <dbReference type="NCBI Taxonomy" id="7398"/>
    <lineage>
        <taxon>Eukaryota</taxon>
        <taxon>Metazoa</taxon>
        <taxon>Ecdysozoa</taxon>
        <taxon>Arthropoda</taxon>
        <taxon>Hexapoda</taxon>
        <taxon>Insecta</taxon>
        <taxon>Pterygota</taxon>
        <taxon>Neoptera</taxon>
        <taxon>Endopterygota</taxon>
        <taxon>Diptera</taxon>
        <taxon>Brachycera</taxon>
        <taxon>Muscomorpha</taxon>
        <taxon>Hippoboscoidea</taxon>
        <taxon>Glossinidae</taxon>
        <taxon>Glossina</taxon>
    </lineage>
</organism>
<evidence type="ECO:0000313" key="2">
    <source>
        <dbReference type="Proteomes" id="UP000092445"/>
    </source>
</evidence>
<dbReference type="EnsemblMetazoa" id="GPAI007169-RA">
    <property type="protein sequence ID" value="GPAI007169-PA"/>
    <property type="gene ID" value="GPAI007169"/>
</dbReference>
<protein>
    <submittedName>
        <fullName evidence="1">Uncharacterized protein</fullName>
    </submittedName>
</protein>
<evidence type="ECO:0000313" key="1">
    <source>
        <dbReference type="EnsemblMetazoa" id="GPAI007169-PA"/>
    </source>
</evidence>
<reference evidence="1" key="2">
    <citation type="submission" date="2020-05" db="UniProtKB">
        <authorList>
            <consortium name="EnsemblMetazoa"/>
        </authorList>
    </citation>
    <scope>IDENTIFICATION</scope>
    <source>
        <strain evidence="1">IAEA</strain>
    </source>
</reference>
<proteinExistence type="predicted"/>
<sequence length="185" mass="20269">MSPKLLSKPAISTHCDDVSAKTADTVGLSLCDTNIEIGNGAATLLATELTGVAVSCYSSTHPKLNLTSDERSALSSLMLTTAPQPHQHPINHIDVRNQGTSYKTYKTVSILHDLFKITVMLRKSTNKIGLCSTSNELLFLFLIQKKAEIVVLILINSTSKDEQKVYRYNVTMITSKNQSNINCNI</sequence>